<organism evidence="2 3">
    <name type="scientific">Clytia hemisphaerica</name>
    <dbReference type="NCBI Taxonomy" id="252671"/>
    <lineage>
        <taxon>Eukaryota</taxon>
        <taxon>Metazoa</taxon>
        <taxon>Cnidaria</taxon>
        <taxon>Hydrozoa</taxon>
        <taxon>Hydroidolina</taxon>
        <taxon>Leptothecata</taxon>
        <taxon>Obeliida</taxon>
        <taxon>Clytiidae</taxon>
        <taxon>Clytia</taxon>
    </lineage>
</organism>
<dbReference type="Proteomes" id="UP000594262">
    <property type="component" value="Unplaced"/>
</dbReference>
<dbReference type="CDD" id="cd00024">
    <property type="entry name" value="CD_CSD"/>
    <property type="match status" value="1"/>
</dbReference>
<proteinExistence type="predicted"/>
<evidence type="ECO:0000313" key="3">
    <source>
        <dbReference type="Proteomes" id="UP000594262"/>
    </source>
</evidence>
<feature type="compositionally biased region" description="Polar residues" evidence="1">
    <location>
        <begin position="461"/>
        <end position="471"/>
    </location>
</feature>
<evidence type="ECO:0000256" key="1">
    <source>
        <dbReference type="SAM" id="MobiDB-lite"/>
    </source>
</evidence>
<keyword evidence="3" id="KW-1185">Reference proteome</keyword>
<dbReference type="InterPro" id="IPR016197">
    <property type="entry name" value="Chromo-like_dom_sf"/>
</dbReference>
<evidence type="ECO:0008006" key="4">
    <source>
        <dbReference type="Google" id="ProtNLM"/>
    </source>
</evidence>
<feature type="region of interest" description="Disordered" evidence="1">
    <location>
        <begin position="506"/>
        <end position="558"/>
    </location>
</feature>
<feature type="compositionally biased region" description="Polar residues" evidence="1">
    <location>
        <begin position="434"/>
        <end position="445"/>
    </location>
</feature>
<feature type="compositionally biased region" description="Polar residues" evidence="1">
    <location>
        <begin position="514"/>
        <end position="533"/>
    </location>
</feature>
<reference evidence="2" key="1">
    <citation type="submission" date="2021-01" db="UniProtKB">
        <authorList>
            <consortium name="EnsemblMetazoa"/>
        </authorList>
    </citation>
    <scope>IDENTIFICATION</scope>
</reference>
<dbReference type="Gene3D" id="2.40.50.40">
    <property type="match status" value="1"/>
</dbReference>
<dbReference type="EnsemblMetazoa" id="CLYHEMT001301.1">
    <property type="protein sequence ID" value="CLYHEMP001301.1"/>
    <property type="gene ID" value="CLYHEMG001301"/>
</dbReference>
<sequence>MDEVIQSDSIKQIVDVKTAKDGTKYFRICWRDTWEHQDNLVGCETLLNEFMKSKDSQPEPKSPKVIKDSEDVRLNNNTIQCDLINTTTSKPSNIQSQSKQRNVIPIQQHDSTYTSITEQKNQGLETVKQAKPMQVEFGQQFISSSDSPSEEQLFLNEEEIFTREVACQSEPDVRHFSIQTHTTVEKVVEYAEIAVQVEPSVFSISTQYSSLGTLRPNYTQQCMKRTKKRPAKEEIYSTTVAKKIKTNSEISTISKMSTKLDIDCRISPGKVDNFEESVDTGNVCVGKGISDVDESEMNDNVITELVCPTNNDHNTEIEKVENIVSGAESSASMYIPPGCNYVELDYSNIPADILQQILLKTNPPGGSQPQTNNAMENVGEELKAMYFIVDGAHGEGSNSGLTSENKTTQQMILQENVMQQNKVKFTLNADQKTVSNVPQDSSTINNRKKKAKTGSFKKPNQRNFYSRNLFPSDNESDTGLDVNRTLMKSISCKKKENVYPAIKQSTVGAAAPSPQKTLNESNVSTVYDPNSPSLPEEKDEVMSSTKEKNMPPIKFQESEQINEDFISRYWKNN</sequence>
<protein>
    <recommendedName>
        <fullName evidence="4">Chromo domain-containing protein</fullName>
    </recommendedName>
</protein>
<accession>A0A7M5UHX3</accession>
<dbReference type="AlphaFoldDB" id="A0A7M5UHX3"/>
<dbReference type="SUPFAM" id="SSF54160">
    <property type="entry name" value="Chromo domain-like"/>
    <property type="match status" value="1"/>
</dbReference>
<evidence type="ECO:0000313" key="2">
    <source>
        <dbReference type="EnsemblMetazoa" id="CLYHEMP001301.1"/>
    </source>
</evidence>
<dbReference type="OrthoDB" id="433924at2759"/>
<name>A0A7M5UHX3_9CNID</name>
<feature type="region of interest" description="Disordered" evidence="1">
    <location>
        <begin position="434"/>
        <end position="471"/>
    </location>
</feature>